<dbReference type="InterPro" id="IPR011650">
    <property type="entry name" value="Peptidase_M20_dimer"/>
</dbReference>
<dbReference type="RefSeq" id="WP_088452022.1">
    <property type="nucleotide sequence ID" value="NZ_JACHXO010000005.1"/>
</dbReference>
<name>A0ABR6GUB6_9BURK</name>
<dbReference type="SUPFAM" id="SSF55031">
    <property type="entry name" value="Bacterial exopeptidase dimerisation domain"/>
    <property type="match status" value="1"/>
</dbReference>
<comment type="caution">
    <text evidence="3">The sequence shown here is derived from an EMBL/GenBank/DDBJ whole genome shotgun (WGS) entry which is preliminary data.</text>
</comment>
<dbReference type="InterPro" id="IPR036264">
    <property type="entry name" value="Bact_exopeptidase_dim_dom"/>
</dbReference>
<evidence type="ECO:0000313" key="3">
    <source>
        <dbReference type="EMBL" id="MBB3195697.1"/>
    </source>
</evidence>
<feature type="domain" description="Peptidase M20 dimerisation" evidence="2">
    <location>
        <begin position="211"/>
        <end position="302"/>
    </location>
</feature>
<sequence length="415" mass="44490">MSSSTRAVLHGVSHAAAGTYQRLLEGRGELVALRRELHAMPELGFEERRTGARLVQALRACGVDEIHEGIGRTGLVAVVHGQPNKDGGGPSRSRLLGLRADMDALPLREQNDFAWKSATPGLMHACGHDGHCAMLVGAARYLAQTRRFSGSAVLVFQPGEEGYGGAREMIADGLFDRFPVEAIYAMHNWPHLPPGKIGLNRGAMMAAADRVQINIQGRGGHGAHPHLSVDPVLIAGHIITAVQSLVSRNIAPVDQAVVSLCAMQAGDAGAFSVIPELAQLTGTVRSFKPEVQQLLEERMTRMVESVALGFGASAKVDYQRLYPATVNSAREADFAVRVARWLVGSEHVDDELPPSMGSEDFAFMLQARPGAYLRLGQGGPCGLHQPRYDFNDEILPLGAALFAALVEQGLPLETP</sequence>
<protein>
    <submittedName>
        <fullName evidence="3">Hippurate hydrolase</fullName>
        <ecNumber evidence="3">3.5.1.32</ecNumber>
    </submittedName>
</protein>
<dbReference type="Proteomes" id="UP000574369">
    <property type="component" value="Unassembled WGS sequence"/>
</dbReference>
<dbReference type="CDD" id="cd05666">
    <property type="entry name" value="M20_Acy1-like"/>
    <property type="match status" value="1"/>
</dbReference>
<dbReference type="SUPFAM" id="SSF53187">
    <property type="entry name" value="Zn-dependent exopeptidases"/>
    <property type="match status" value="1"/>
</dbReference>
<accession>A0ABR6GUB6</accession>
<gene>
    <name evidence="3" type="ORF">FHS28_003103</name>
</gene>
<dbReference type="Gene3D" id="3.40.630.10">
    <property type="entry name" value="Zn peptidases"/>
    <property type="match status" value="1"/>
</dbReference>
<dbReference type="NCBIfam" id="TIGR01891">
    <property type="entry name" value="amidohydrolases"/>
    <property type="match status" value="1"/>
</dbReference>
<dbReference type="InterPro" id="IPR002933">
    <property type="entry name" value="Peptidase_M20"/>
</dbReference>
<evidence type="ECO:0000259" key="2">
    <source>
        <dbReference type="Pfam" id="PF07687"/>
    </source>
</evidence>
<dbReference type="PANTHER" id="PTHR11014">
    <property type="entry name" value="PEPTIDASE M20 FAMILY MEMBER"/>
    <property type="match status" value="1"/>
</dbReference>
<proteinExistence type="predicted"/>
<evidence type="ECO:0000256" key="1">
    <source>
        <dbReference type="ARBA" id="ARBA00022801"/>
    </source>
</evidence>
<organism evidence="3 4">
    <name type="scientific">Roseateles terrae</name>
    <dbReference type="NCBI Taxonomy" id="431060"/>
    <lineage>
        <taxon>Bacteria</taxon>
        <taxon>Pseudomonadati</taxon>
        <taxon>Pseudomonadota</taxon>
        <taxon>Betaproteobacteria</taxon>
        <taxon>Burkholderiales</taxon>
        <taxon>Sphaerotilaceae</taxon>
        <taxon>Roseateles</taxon>
    </lineage>
</organism>
<evidence type="ECO:0000313" key="4">
    <source>
        <dbReference type="Proteomes" id="UP000574369"/>
    </source>
</evidence>
<keyword evidence="4" id="KW-1185">Reference proteome</keyword>
<dbReference type="GO" id="GO:0047980">
    <property type="term" value="F:hippurate hydrolase activity"/>
    <property type="evidence" value="ECO:0007669"/>
    <property type="project" value="UniProtKB-EC"/>
</dbReference>
<dbReference type="InterPro" id="IPR017439">
    <property type="entry name" value="Amidohydrolase"/>
</dbReference>
<reference evidence="3 4" key="1">
    <citation type="submission" date="2020-08" db="EMBL/GenBank/DDBJ databases">
        <title>Genomic Encyclopedia of Type Strains, Phase III (KMG-III): the genomes of soil and plant-associated and newly described type strains.</title>
        <authorList>
            <person name="Whitman W."/>
        </authorList>
    </citation>
    <scope>NUCLEOTIDE SEQUENCE [LARGE SCALE GENOMIC DNA]</scope>
    <source>
        <strain evidence="3 4">CECT 7247</strain>
    </source>
</reference>
<dbReference type="PIRSF" id="PIRSF005962">
    <property type="entry name" value="Pept_M20D_amidohydro"/>
    <property type="match status" value="1"/>
</dbReference>
<dbReference type="Pfam" id="PF01546">
    <property type="entry name" value="Peptidase_M20"/>
    <property type="match status" value="1"/>
</dbReference>
<dbReference type="EMBL" id="JACHXO010000005">
    <property type="protein sequence ID" value="MBB3195697.1"/>
    <property type="molecule type" value="Genomic_DNA"/>
</dbReference>
<dbReference type="EC" id="3.5.1.32" evidence="3"/>
<dbReference type="PANTHER" id="PTHR11014:SF63">
    <property type="entry name" value="METALLOPEPTIDASE, PUTATIVE (AFU_ORTHOLOGUE AFUA_6G09600)-RELATED"/>
    <property type="match status" value="1"/>
</dbReference>
<keyword evidence="1 3" id="KW-0378">Hydrolase</keyword>
<dbReference type="Gene3D" id="3.30.70.360">
    <property type="match status" value="1"/>
</dbReference>
<dbReference type="Pfam" id="PF07687">
    <property type="entry name" value="M20_dimer"/>
    <property type="match status" value="1"/>
</dbReference>